<keyword evidence="5 7" id="KW-0508">mRNA splicing</keyword>
<comment type="caution">
    <text evidence="8">The sequence shown here is derived from an EMBL/GenBank/DDBJ whole genome shotgun (WGS) entry which is preliminary data.</text>
</comment>
<gene>
    <name evidence="8" type="primary">PRPF38B</name>
    <name evidence="8" type="ORF">K7432_013325</name>
</gene>
<dbReference type="Pfam" id="PF03371">
    <property type="entry name" value="PRP38"/>
    <property type="match status" value="1"/>
</dbReference>
<comment type="subcellular location">
    <subcellularLocation>
        <location evidence="1 7">Nucleus</location>
    </subcellularLocation>
</comment>
<protein>
    <recommendedName>
        <fullName evidence="7">Pre-mRNA-splicing factor 38</fullName>
    </recommendedName>
</protein>
<dbReference type="EMBL" id="JASJQH010008169">
    <property type="protein sequence ID" value="KAK9694694.1"/>
    <property type="molecule type" value="Genomic_DNA"/>
</dbReference>
<keyword evidence="3 7" id="KW-0507">mRNA processing</keyword>
<dbReference type="Proteomes" id="UP001479436">
    <property type="component" value="Unassembled WGS sequence"/>
</dbReference>
<keyword evidence="6 7" id="KW-0539">Nucleus</keyword>
<evidence type="ECO:0000256" key="6">
    <source>
        <dbReference type="ARBA" id="ARBA00023242"/>
    </source>
</evidence>
<keyword evidence="4 7" id="KW-0747">Spliceosome</keyword>
<evidence type="ECO:0000256" key="4">
    <source>
        <dbReference type="ARBA" id="ARBA00022728"/>
    </source>
</evidence>
<evidence type="ECO:0000256" key="7">
    <source>
        <dbReference type="RuleBase" id="RU367025"/>
    </source>
</evidence>
<evidence type="ECO:0000256" key="2">
    <source>
        <dbReference type="ARBA" id="ARBA00006164"/>
    </source>
</evidence>
<evidence type="ECO:0000256" key="5">
    <source>
        <dbReference type="ARBA" id="ARBA00023187"/>
    </source>
</evidence>
<evidence type="ECO:0000313" key="9">
    <source>
        <dbReference type="Proteomes" id="UP001479436"/>
    </source>
</evidence>
<evidence type="ECO:0000256" key="1">
    <source>
        <dbReference type="ARBA" id="ARBA00004123"/>
    </source>
</evidence>
<evidence type="ECO:0000256" key="3">
    <source>
        <dbReference type="ARBA" id="ARBA00022664"/>
    </source>
</evidence>
<organism evidence="8 9">
    <name type="scientific">Basidiobolus ranarum</name>
    <dbReference type="NCBI Taxonomy" id="34480"/>
    <lineage>
        <taxon>Eukaryota</taxon>
        <taxon>Fungi</taxon>
        <taxon>Fungi incertae sedis</taxon>
        <taxon>Zoopagomycota</taxon>
        <taxon>Entomophthoromycotina</taxon>
        <taxon>Basidiobolomycetes</taxon>
        <taxon>Basidiobolales</taxon>
        <taxon>Basidiobolaceae</taxon>
        <taxon>Basidiobolus</taxon>
    </lineage>
</organism>
<proteinExistence type="inferred from homology"/>
<name>A0ABR2VRX9_9FUNG</name>
<evidence type="ECO:0000313" key="8">
    <source>
        <dbReference type="EMBL" id="KAK9694694.1"/>
    </source>
</evidence>
<dbReference type="PANTHER" id="PTHR23142">
    <property type="entry name" value="PRE-MRNA-SPLICING FACTOR 38A-RELATED"/>
    <property type="match status" value="1"/>
</dbReference>
<reference evidence="8 9" key="1">
    <citation type="submission" date="2023-04" db="EMBL/GenBank/DDBJ databases">
        <title>Genome of Basidiobolus ranarum AG-B5.</title>
        <authorList>
            <person name="Stajich J.E."/>
            <person name="Carter-House D."/>
            <person name="Gryganskyi A."/>
        </authorList>
    </citation>
    <scope>NUCLEOTIDE SEQUENCE [LARGE SCALE GENOMIC DNA]</scope>
    <source>
        <strain evidence="8 9">AG-B5</strain>
    </source>
</reference>
<dbReference type="InterPro" id="IPR005037">
    <property type="entry name" value="PRP38"/>
</dbReference>
<accession>A0ABR2VRX9</accession>
<comment type="similarity">
    <text evidence="2 7">Belongs to the PRP38 family.</text>
</comment>
<comment type="function">
    <text evidence="7">Required for pre-mRNA splicing.</text>
</comment>
<sequence>MKPSNKLETWGNETTMNLNNIVFQNVQASPYFKSLYELKTYHEVIDEVYNQVDNLGMSHF</sequence>
<keyword evidence="9" id="KW-1185">Reference proteome</keyword>